<name>A0A397RZ03_9GLOM</name>
<protein>
    <recommendedName>
        <fullName evidence="3">Replication origin-binding protein domain-containing protein</fullName>
    </recommendedName>
</protein>
<evidence type="ECO:0000313" key="1">
    <source>
        <dbReference type="EMBL" id="RIA79460.1"/>
    </source>
</evidence>
<comment type="caution">
    <text evidence="1">The sequence shown here is derived from an EMBL/GenBank/DDBJ whole genome shotgun (WGS) entry which is preliminary data.</text>
</comment>
<accession>A0A397RZ03</accession>
<gene>
    <name evidence="1" type="ORF">C1645_840624</name>
</gene>
<reference evidence="1 2" key="1">
    <citation type="submission" date="2018-06" db="EMBL/GenBank/DDBJ databases">
        <title>Comparative genomics reveals the genomic features of Rhizophagus irregularis, R. cerebriforme, R. diaphanum and Gigaspora rosea, and their symbiotic lifestyle signature.</title>
        <authorList>
            <person name="Morin E."/>
            <person name="San Clemente H."/>
            <person name="Chen E.C.H."/>
            <person name="De La Providencia I."/>
            <person name="Hainaut M."/>
            <person name="Kuo A."/>
            <person name="Kohler A."/>
            <person name="Murat C."/>
            <person name="Tang N."/>
            <person name="Roy S."/>
            <person name="Loubradou J."/>
            <person name="Henrissat B."/>
            <person name="Grigoriev I.V."/>
            <person name="Corradi N."/>
            <person name="Roux C."/>
            <person name="Martin F.M."/>
        </authorList>
    </citation>
    <scope>NUCLEOTIDE SEQUENCE [LARGE SCALE GENOMIC DNA]</scope>
    <source>
        <strain evidence="1 2">DAOM 227022</strain>
    </source>
</reference>
<dbReference type="EMBL" id="QKYT01001284">
    <property type="protein sequence ID" value="RIA79460.1"/>
    <property type="molecule type" value="Genomic_DNA"/>
</dbReference>
<keyword evidence="2" id="KW-1185">Reference proteome</keyword>
<dbReference type="OrthoDB" id="2410025at2759"/>
<organism evidence="1 2">
    <name type="scientific">Glomus cerebriforme</name>
    <dbReference type="NCBI Taxonomy" id="658196"/>
    <lineage>
        <taxon>Eukaryota</taxon>
        <taxon>Fungi</taxon>
        <taxon>Fungi incertae sedis</taxon>
        <taxon>Mucoromycota</taxon>
        <taxon>Glomeromycotina</taxon>
        <taxon>Glomeromycetes</taxon>
        <taxon>Glomerales</taxon>
        <taxon>Glomeraceae</taxon>
        <taxon>Glomus</taxon>
    </lineage>
</organism>
<dbReference type="Proteomes" id="UP000265703">
    <property type="component" value="Unassembled WGS sequence"/>
</dbReference>
<evidence type="ECO:0000313" key="2">
    <source>
        <dbReference type="Proteomes" id="UP000265703"/>
    </source>
</evidence>
<sequence length="397" mass="45263">MLLAQKKAVPGPKTINEAIRLFSELADLDFEPGYDDHIYFQYLSNNKNNISLLEAYHSEEIYSKYIIRVAGKGFMVVDHPSEVYGFPDIHECIDGNLPLRLVLNIDARQYSDLMNPELPSLDKYKISRKDLLSRILIACTDIINSDLNYFIILNTFALASSSNANKCNKTALSVRASQVTTKYGWFEIGNIRKGFVNFQARSLEACPICNIKHKRDQLYGFLLKDGCFVLKCYWQKQYKPDHRELAFKGASDIIKLKEKPKQKIVDRMANVILNSLPLPELSGRVINIEEIEDFPEAYSNFLSKEPSTTLIRSPMMTGKTKGLRKYLNSLTRSKASLPCILWISYQKTLSNESQDKWDIIIVQVENLSHIEFLARLIVAILDETNAINRQMSSGANA</sequence>
<evidence type="ECO:0008006" key="3">
    <source>
        <dbReference type="Google" id="ProtNLM"/>
    </source>
</evidence>
<proteinExistence type="predicted"/>
<dbReference type="AlphaFoldDB" id="A0A397RZ03"/>